<accession>X1KKW8</accession>
<dbReference type="AlphaFoldDB" id="X1KKW8"/>
<proteinExistence type="predicted"/>
<sequence length="123" mass="12976">MITVIKGVANAIGQGQLAFKADRAYDVYALEGYNKDGEAKIALGVTNAGVVTPGTIVTLAQGVTCGGYDRVCWSGHLVILEGDFLGMQALAGVALGQLQFEIVLIPITLVKKAEIEAEKEWLP</sequence>
<protein>
    <submittedName>
        <fullName evidence="1">Uncharacterized protein</fullName>
    </submittedName>
</protein>
<dbReference type="EMBL" id="BARV01000153">
    <property type="protein sequence ID" value="GAH94235.1"/>
    <property type="molecule type" value="Genomic_DNA"/>
</dbReference>
<reference evidence="1" key="1">
    <citation type="journal article" date="2014" name="Front. Microbiol.">
        <title>High frequency of phylogenetically diverse reductive dehalogenase-homologous genes in deep subseafloor sedimentary metagenomes.</title>
        <authorList>
            <person name="Kawai M."/>
            <person name="Futagami T."/>
            <person name="Toyoda A."/>
            <person name="Takaki Y."/>
            <person name="Nishi S."/>
            <person name="Hori S."/>
            <person name="Arai W."/>
            <person name="Tsubouchi T."/>
            <person name="Morono Y."/>
            <person name="Uchiyama I."/>
            <person name="Ito T."/>
            <person name="Fujiyama A."/>
            <person name="Inagaki F."/>
            <person name="Takami H."/>
        </authorList>
    </citation>
    <scope>NUCLEOTIDE SEQUENCE</scope>
    <source>
        <strain evidence="1">Expedition CK06-06</strain>
    </source>
</reference>
<name>X1KKW8_9ZZZZ</name>
<comment type="caution">
    <text evidence="1">The sequence shown here is derived from an EMBL/GenBank/DDBJ whole genome shotgun (WGS) entry which is preliminary data.</text>
</comment>
<gene>
    <name evidence="1" type="ORF">S06H3_00749</name>
</gene>
<evidence type="ECO:0000313" key="1">
    <source>
        <dbReference type="EMBL" id="GAH94235.1"/>
    </source>
</evidence>
<organism evidence="1">
    <name type="scientific">marine sediment metagenome</name>
    <dbReference type="NCBI Taxonomy" id="412755"/>
    <lineage>
        <taxon>unclassified sequences</taxon>
        <taxon>metagenomes</taxon>
        <taxon>ecological metagenomes</taxon>
    </lineage>
</organism>